<dbReference type="InterPro" id="IPR004360">
    <property type="entry name" value="Glyas_Fos-R_dOase_dom"/>
</dbReference>
<accession>A0A381WXZ3</accession>
<dbReference type="Pfam" id="PF00903">
    <property type="entry name" value="Glyoxalase"/>
    <property type="match status" value="1"/>
</dbReference>
<feature type="domain" description="Glyoxalase/fosfomycin resistance/dioxygenase" evidence="1">
    <location>
        <begin position="24"/>
        <end position="138"/>
    </location>
</feature>
<evidence type="ECO:0000259" key="1">
    <source>
        <dbReference type="Pfam" id="PF00903"/>
    </source>
</evidence>
<dbReference type="SUPFAM" id="SSF54593">
    <property type="entry name" value="Glyoxalase/Bleomycin resistance protein/Dihydroxybiphenyl dioxygenase"/>
    <property type="match status" value="1"/>
</dbReference>
<evidence type="ECO:0000313" key="2">
    <source>
        <dbReference type="EMBL" id="SVA57222.1"/>
    </source>
</evidence>
<organism evidence="2">
    <name type="scientific">marine metagenome</name>
    <dbReference type="NCBI Taxonomy" id="408172"/>
    <lineage>
        <taxon>unclassified sequences</taxon>
        <taxon>metagenomes</taxon>
        <taxon>ecological metagenomes</taxon>
    </lineage>
</organism>
<proteinExistence type="predicted"/>
<dbReference type="InterPro" id="IPR029068">
    <property type="entry name" value="Glyas_Bleomycin-R_OHBP_Dase"/>
</dbReference>
<name>A0A381WXZ3_9ZZZZ</name>
<reference evidence="2" key="1">
    <citation type="submission" date="2018-05" db="EMBL/GenBank/DDBJ databases">
        <authorList>
            <person name="Lanie J.A."/>
            <person name="Ng W.-L."/>
            <person name="Kazmierczak K.M."/>
            <person name="Andrzejewski T.M."/>
            <person name="Davidsen T.M."/>
            <person name="Wayne K.J."/>
            <person name="Tettelin H."/>
            <person name="Glass J.I."/>
            <person name="Rusch D."/>
            <person name="Podicherti R."/>
            <person name="Tsui H.-C.T."/>
            <person name="Winkler M.E."/>
        </authorList>
    </citation>
    <scope>NUCLEOTIDE SEQUENCE</scope>
</reference>
<dbReference type="EMBL" id="UINC01013205">
    <property type="protein sequence ID" value="SVA57222.1"/>
    <property type="molecule type" value="Genomic_DNA"/>
</dbReference>
<dbReference type="AlphaFoldDB" id="A0A381WXZ3"/>
<gene>
    <name evidence="2" type="ORF">METZ01_LOCUS110076</name>
</gene>
<sequence length="144" mass="16042">MKKRTDNPWMSATDYGHSLPAFTINLLVRDVAAGVEFYEAVLGGTEHYKDEDFAALNVAGLEFMLHADHTYETHPWVAPLEAGERRGLGVELRLLGLDPDKVETLARQNDAVLIAPATDKPHGWRETMVQDPDGYIWAVGIKIN</sequence>
<protein>
    <recommendedName>
        <fullName evidence="1">Glyoxalase/fosfomycin resistance/dioxygenase domain-containing protein</fullName>
    </recommendedName>
</protein>
<dbReference type="Gene3D" id="3.10.180.10">
    <property type="entry name" value="2,3-Dihydroxybiphenyl 1,2-Dioxygenase, domain 1"/>
    <property type="match status" value="1"/>
</dbReference>